<evidence type="ECO:0008006" key="4">
    <source>
        <dbReference type="Google" id="ProtNLM"/>
    </source>
</evidence>
<name>A0AAE8BCP4_9CAUD</name>
<sequence length="148" mass="16859">MSIWFLTFWKTNKTAIILFLLIAVVVGWIYFTVHGLNSSLASTKRDLETTKTELAQANGKIVNITTKYNELRTLAIENQARINGYYGQLQQQALLYQNTLKQLDILRKSEKEAVKNPSKAAQDLQKQFNDSEREVACLTGNLQFCSPQ</sequence>
<evidence type="ECO:0000313" key="2">
    <source>
        <dbReference type="EMBL" id="QYC51609.1"/>
    </source>
</evidence>
<accession>A0AAE8BCP4</accession>
<proteinExistence type="predicted"/>
<keyword evidence="3" id="KW-1185">Reference proteome</keyword>
<keyword evidence="1" id="KW-1133">Transmembrane helix</keyword>
<keyword evidence="1" id="KW-0472">Membrane</keyword>
<evidence type="ECO:0000256" key="1">
    <source>
        <dbReference type="SAM" id="Phobius"/>
    </source>
</evidence>
<reference evidence="3" key="1">
    <citation type="journal article" date="2023" name="Virus Res">
        <title>Broad-host-range lytic Erwinia phage Key with exopolysaccharide degrading activity.</title>
        <authorList>
            <person name="Zlatohurska M."/>
            <person name="Gorb T."/>
            <person name="Romaniuk L."/>
            <person name="Shenderovska N."/>
            <person name="Faidiuk Y."/>
            <person name="Zhuminska G."/>
            <person name="Hubar Y."/>
            <person name="Hubar O."/>
            <person name="Kropinski A.M."/>
            <person name="Kushkina A."/>
            <person name="Tovkach F."/>
        </authorList>
    </citation>
    <scope>NUCLEOTIDE SEQUENCE [LARGE SCALE GENOMIC DNA]</scope>
</reference>
<protein>
    <recommendedName>
        <fullName evidence="4">I-spanin</fullName>
    </recommendedName>
</protein>
<dbReference type="Proteomes" id="UP001215551">
    <property type="component" value="Segment"/>
</dbReference>
<gene>
    <name evidence="2" type="ORF">key_118</name>
</gene>
<feature type="transmembrane region" description="Helical" evidence="1">
    <location>
        <begin position="15"/>
        <end position="36"/>
    </location>
</feature>
<keyword evidence="1" id="KW-0812">Transmembrane</keyword>
<dbReference type="EMBL" id="MZ616364">
    <property type="protein sequence ID" value="QYC51609.1"/>
    <property type="molecule type" value="Genomic_DNA"/>
</dbReference>
<evidence type="ECO:0000313" key="3">
    <source>
        <dbReference type="Proteomes" id="UP001215551"/>
    </source>
</evidence>
<organism evidence="2 3">
    <name type="scientific">Erwinia phage KEY</name>
    <dbReference type="NCBI Taxonomy" id="2821255"/>
    <lineage>
        <taxon>Viruses</taxon>
        <taxon>Duplodnaviria</taxon>
        <taxon>Heunggongvirae</taxon>
        <taxon>Uroviricota</taxon>
        <taxon>Caudoviricetes</taxon>
        <taxon>Demerecviridae</taxon>
        <taxon>Keyvirus</taxon>
        <taxon>Keyvirus key</taxon>
    </lineage>
</organism>